<dbReference type="InterPro" id="IPR021454">
    <property type="entry name" value="DUF3105"/>
</dbReference>
<evidence type="ECO:0000256" key="1">
    <source>
        <dbReference type="SAM" id="MobiDB-lite"/>
    </source>
</evidence>
<accession>L7VZA5</accession>
<keyword evidence="2" id="KW-1133">Transmembrane helix</keyword>
<feature type="transmembrane region" description="Helical" evidence="2">
    <location>
        <begin position="30"/>
        <end position="49"/>
    </location>
</feature>
<dbReference type="Pfam" id="PF11303">
    <property type="entry name" value="DUF3105"/>
    <property type="match status" value="1"/>
</dbReference>
<dbReference type="EMBL" id="JX649913">
    <property type="protein sequence ID" value="AGC72841.1"/>
    <property type="molecule type" value="Genomic_DNA"/>
</dbReference>
<reference evidence="3" key="1">
    <citation type="submission" date="2012-09" db="EMBL/GenBank/DDBJ databases">
        <title>Metagenomic Characterization of a Microbial Community in Wastewater Detects High Levels of Antibiotic Resistance.</title>
        <authorList>
            <person name="Abrams M."/>
            <person name="Caldwell A."/>
            <person name="Vandaei E."/>
            <person name="Lee W."/>
            <person name="Perrott J."/>
            <person name="Khan S.Y."/>
            <person name="Ta J."/>
            <person name="Romero D."/>
            <person name="Nguyen V."/>
            <person name="Pourmand N."/>
            <person name="Ouverney C.C."/>
        </authorList>
    </citation>
    <scope>NUCLEOTIDE SEQUENCE</scope>
</reference>
<name>L7VZA5_9BACT</name>
<proteinExistence type="predicted"/>
<dbReference type="AlphaFoldDB" id="L7VZA5"/>
<evidence type="ECO:0000313" key="3">
    <source>
        <dbReference type="EMBL" id="AGC72841.1"/>
    </source>
</evidence>
<protein>
    <recommendedName>
        <fullName evidence="4">DUF3105 domain-containing protein</fullName>
    </recommendedName>
</protein>
<keyword evidence="2" id="KW-0472">Membrane</keyword>
<sequence length="212" mass="23393">MASRAKVAKGVAGKQSLREQTAQRRRNQNLILAVGAAVFVILIGFVVYLNVRGEQPVAGEEQLASQGNTHIDFGSPSPITYNSTPPTSGPHYGNLVEWGIYDEPQRYEHLVHNMEDGGVIIYYQCPEGCPEVVEQLKEIAQPYISQGRHVVLTPNDPNWSINGSQPLHQDMGARIAITAWTRILKMDEVDDGAIRAFIQRYVGIDHHVPGVG</sequence>
<evidence type="ECO:0008006" key="4">
    <source>
        <dbReference type="Google" id="ProtNLM"/>
    </source>
</evidence>
<feature type="region of interest" description="Disordered" evidence="1">
    <location>
        <begin position="1"/>
        <end position="20"/>
    </location>
</feature>
<organism evidence="3">
    <name type="scientific">uncultured bacterium A1Q1_fos_1246</name>
    <dbReference type="NCBI Taxonomy" id="1256545"/>
    <lineage>
        <taxon>Bacteria</taxon>
        <taxon>environmental samples</taxon>
    </lineage>
</organism>
<keyword evidence="2" id="KW-0812">Transmembrane</keyword>
<evidence type="ECO:0000256" key="2">
    <source>
        <dbReference type="SAM" id="Phobius"/>
    </source>
</evidence>